<evidence type="ECO:0000259" key="3">
    <source>
        <dbReference type="Pfam" id="PF13193"/>
    </source>
</evidence>
<keyword evidence="1 4" id="KW-0436">Ligase</keyword>
<feature type="domain" description="AMP-binding enzyme C-terminal" evidence="3">
    <location>
        <begin position="449"/>
        <end position="528"/>
    </location>
</feature>
<protein>
    <submittedName>
        <fullName evidence="4">Putative acid-thiol ligase</fullName>
        <ecNumber evidence="4">6.2.1.-</ecNumber>
    </submittedName>
</protein>
<name>E6PDG9_9ZZZZ</name>
<comment type="caution">
    <text evidence="4">The sequence shown here is derived from an EMBL/GenBank/DDBJ whole genome shotgun (WGS) entry which is preliminary data.</text>
</comment>
<proteinExistence type="predicted"/>
<reference evidence="4" key="1">
    <citation type="submission" date="2009-10" db="EMBL/GenBank/DDBJ databases">
        <title>Diversity of trophic interactions inside an arsenic-rich microbial ecosystem.</title>
        <authorList>
            <person name="Bertin P.N."/>
            <person name="Heinrich-Salmeron A."/>
            <person name="Pelletier E."/>
            <person name="Goulhen-Chollet F."/>
            <person name="Arsene-Ploetze F."/>
            <person name="Gallien S."/>
            <person name="Calteau A."/>
            <person name="Vallenet D."/>
            <person name="Casiot C."/>
            <person name="Chane-Woon-Ming B."/>
            <person name="Giloteaux L."/>
            <person name="Barakat M."/>
            <person name="Bonnefoy V."/>
            <person name="Bruneel O."/>
            <person name="Chandler M."/>
            <person name="Cleiss J."/>
            <person name="Duran R."/>
            <person name="Elbaz-Poulichet F."/>
            <person name="Fonknechten N."/>
            <person name="Lauga B."/>
            <person name="Mornico D."/>
            <person name="Ortet P."/>
            <person name="Schaeffer C."/>
            <person name="Siguier P."/>
            <person name="Alexander Thil Smith A."/>
            <person name="Van Dorsselaer A."/>
            <person name="Weissenbach J."/>
            <person name="Medigue C."/>
            <person name="Le Paslier D."/>
        </authorList>
    </citation>
    <scope>NUCLEOTIDE SEQUENCE</scope>
</reference>
<dbReference type="EMBL" id="CABL01000002">
    <property type="protein sequence ID" value="CBH74504.1"/>
    <property type="molecule type" value="Genomic_DNA"/>
</dbReference>
<dbReference type="SUPFAM" id="SSF56801">
    <property type="entry name" value="Acetyl-CoA synthetase-like"/>
    <property type="match status" value="1"/>
</dbReference>
<feature type="domain" description="AMP-dependent synthetase/ligase" evidence="2">
    <location>
        <begin position="51"/>
        <end position="394"/>
    </location>
</feature>
<dbReference type="GO" id="GO:0016878">
    <property type="term" value="F:acid-thiol ligase activity"/>
    <property type="evidence" value="ECO:0007669"/>
    <property type="project" value="TreeGrafter"/>
</dbReference>
<dbReference type="InterPro" id="IPR045851">
    <property type="entry name" value="AMP-bd_C_sf"/>
</dbReference>
<dbReference type="Pfam" id="PF00501">
    <property type="entry name" value="AMP-binding"/>
    <property type="match status" value="1"/>
</dbReference>
<dbReference type="Gene3D" id="3.30.300.30">
    <property type="match status" value="1"/>
</dbReference>
<dbReference type="PROSITE" id="PS00455">
    <property type="entry name" value="AMP_BINDING"/>
    <property type="match status" value="1"/>
</dbReference>
<gene>
    <name evidence="4" type="ORF">CARN1_1606</name>
</gene>
<dbReference type="PANTHER" id="PTHR43352:SF1">
    <property type="entry name" value="ANTHRANILATE--COA LIGASE"/>
    <property type="match status" value="1"/>
</dbReference>
<dbReference type="InterPro" id="IPR042099">
    <property type="entry name" value="ANL_N_sf"/>
</dbReference>
<organism evidence="4">
    <name type="scientific">mine drainage metagenome</name>
    <dbReference type="NCBI Taxonomy" id="410659"/>
    <lineage>
        <taxon>unclassified sequences</taxon>
        <taxon>metagenomes</taxon>
        <taxon>ecological metagenomes</taxon>
    </lineage>
</organism>
<accession>E6PDG9</accession>
<dbReference type="Gene3D" id="3.40.50.12780">
    <property type="entry name" value="N-terminal domain of ligase-like"/>
    <property type="match status" value="1"/>
</dbReference>
<evidence type="ECO:0000256" key="1">
    <source>
        <dbReference type="ARBA" id="ARBA00022598"/>
    </source>
</evidence>
<dbReference type="PANTHER" id="PTHR43352">
    <property type="entry name" value="ACETYL-COA SYNTHETASE"/>
    <property type="match status" value="1"/>
</dbReference>
<dbReference type="AlphaFoldDB" id="E6PDG9"/>
<evidence type="ECO:0000313" key="4">
    <source>
        <dbReference type="EMBL" id="CBH74504.1"/>
    </source>
</evidence>
<dbReference type="InterPro" id="IPR020845">
    <property type="entry name" value="AMP-binding_CS"/>
</dbReference>
<dbReference type="InterPro" id="IPR000873">
    <property type="entry name" value="AMP-dep_synth/lig_dom"/>
</dbReference>
<dbReference type="Pfam" id="PF13193">
    <property type="entry name" value="AMP-binding_C"/>
    <property type="match status" value="1"/>
</dbReference>
<dbReference type="GO" id="GO:0044550">
    <property type="term" value="P:secondary metabolite biosynthetic process"/>
    <property type="evidence" value="ECO:0007669"/>
    <property type="project" value="TreeGrafter"/>
</dbReference>
<dbReference type="InterPro" id="IPR025110">
    <property type="entry name" value="AMP-bd_C"/>
</dbReference>
<evidence type="ECO:0000259" key="2">
    <source>
        <dbReference type="Pfam" id="PF00501"/>
    </source>
</evidence>
<sequence>MVESAHRDTFARDRLPPEAALPRFEFTLPSMRYPERINAAWYFLDRHVEEGRGERLCAIADDGTTYTYRQMMEWANRIARVLVEDLALVTGNRVLLRSANTPTLIACWFAVLKAGGIVVTTMPLYRVQELQTVSERARVTIALCDARLAEDLERAHAARPEMRLCYWGDERADSLEARAASKGASFENTATAAEDVAMIAFTSGTTGLPKAAMHVHRDLLATCDTFGAEVLRADPDDRFSGSPPLAFTYGLGGILLFPFAIGASTVLLERASAEDLAAAIERHRISVLFTAPIAYRALSAHASKRDWSSLRICVSAGETLPGVVWEAWRAATGISIIDGIGSTEMLHIFIGSPAAEARAGSTGRAVPGYVAQIHDERGNELPRGTVGRLAVRGATGCRYLDDERQHTYVQNGWNYPGDAYSMDGDGYFTYVARADDMIVSAGFNVSGPEVEQVLLLHPDVLECAVVGKPDPAHHTTMVKAFVVLRSAREENDTVITELIEHCKATIAPFKAPREIEVLAALPRTATGKLQRYKLRERS</sequence>
<dbReference type="EC" id="6.2.1.-" evidence="4"/>